<accession>A0A8A3P853</accession>
<dbReference type="AlphaFoldDB" id="A0A8A3P853"/>
<dbReference type="SUPFAM" id="SSF53474">
    <property type="entry name" value="alpha/beta-Hydrolases"/>
    <property type="match status" value="1"/>
</dbReference>
<dbReference type="InterPro" id="IPR029058">
    <property type="entry name" value="AB_hydrolase_fold"/>
</dbReference>
<dbReference type="InterPro" id="IPR000383">
    <property type="entry name" value="Xaa-Pro-like_dom"/>
</dbReference>
<proteinExistence type="predicted"/>
<organism evidence="3 4">
    <name type="scientific">Monilinia vaccinii-corymbosi</name>
    <dbReference type="NCBI Taxonomy" id="61207"/>
    <lineage>
        <taxon>Eukaryota</taxon>
        <taxon>Fungi</taxon>
        <taxon>Dikarya</taxon>
        <taxon>Ascomycota</taxon>
        <taxon>Pezizomycotina</taxon>
        <taxon>Leotiomycetes</taxon>
        <taxon>Helotiales</taxon>
        <taxon>Sclerotiniaceae</taxon>
        <taxon>Monilinia</taxon>
    </lineage>
</organism>
<dbReference type="Gene3D" id="3.40.50.1820">
    <property type="entry name" value="alpha/beta hydrolase"/>
    <property type="match status" value="1"/>
</dbReference>
<dbReference type="EMBL" id="CP063406">
    <property type="protein sequence ID" value="QSZ30468.1"/>
    <property type="molecule type" value="Genomic_DNA"/>
</dbReference>
<dbReference type="Proteomes" id="UP000672032">
    <property type="component" value="Chromosome 2"/>
</dbReference>
<keyword evidence="1" id="KW-0378">Hydrolase</keyword>
<feature type="domain" description="Xaa-Pro dipeptidyl-peptidase-like" evidence="2">
    <location>
        <begin position="12"/>
        <end position="282"/>
    </location>
</feature>
<dbReference type="InterPro" id="IPR050261">
    <property type="entry name" value="FrsA_esterase"/>
</dbReference>
<dbReference type="Pfam" id="PF02129">
    <property type="entry name" value="Peptidase_S15"/>
    <property type="match status" value="1"/>
</dbReference>
<evidence type="ECO:0000256" key="1">
    <source>
        <dbReference type="ARBA" id="ARBA00022801"/>
    </source>
</evidence>
<sequence length="306" mass="33403">MPRKDIEFKTHDNVTLRGWLYTPDSVKDDQKLPLIIMSAGWASLKEMSLDQSAEAFVTKLPIAALVYDHRGWGSSDTAPGQPKHEIIPSIQMSDMQDAITYAQGLPNIDASKVALWGSSFSGGHVLQVTANDKRVKAVISQAPMVSGFQTLLRLIRPDLIPGIIGMFAGDRLSRAAGNAPAMVPVSDANPLVPSSLPSAEAYTFFTEWESKLEGKWKNEVTVRSLEASLGYDPSLFIERIAPVPLLMVVAREDVTTPVDLSLAAYQKAREPKQLVLLPGGHFEIYSGPNFALSSSKQVEFLQANLL</sequence>
<dbReference type="OrthoDB" id="2498029at2759"/>
<dbReference type="GO" id="GO:0016788">
    <property type="term" value="F:hydrolase activity, acting on ester bonds"/>
    <property type="evidence" value="ECO:0007669"/>
    <property type="project" value="UniProtKB-ARBA"/>
</dbReference>
<reference evidence="3" key="1">
    <citation type="submission" date="2020-10" db="EMBL/GenBank/DDBJ databases">
        <title>Genome Sequence of Monilinia vaccinii-corymbosi Sheds Light on Mummy Berry Disease Infection of Blueberry and Mating Type.</title>
        <authorList>
            <person name="Yow A.G."/>
            <person name="Zhang Y."/>
            <person name="Bansal K."/>
            <person name="Eacker S.M."/>
            <person name="Sullivan S."/>
            <person name="Liachko I."/>
            <person name="Cubeta M.A."/>
            <person name="Rollins J.A."/>
            <person name="Ashrafi H."/>
        </authorList>
    </citation>
    <scope>NUCLEOTIDE SEQUENCE</scope>
    <source>
        <strain evidence="3">RL-1</strain>
    </source>
</reference>
<dbReference type="Gene3D" id="1.10.10.800">
    <property type="match status" value="1"/>
</dbReference>
<dbReference type="PANTHER" id="PTHR22946:SF9">
    <property type="entry name" value="POLYKETIDE TRANSFERASE AF380"/>
    <property type="match status" value="1"/>
</dbReference>
<name>A0A8A3P853_9HELO</name>
<evidence type="ECO:0000313" key="4">
    <source>
        <dbReference type="Proteomes" id="UP000672032"/>
    </source>
</evidence>
<keyword evidence="4" id="KW-1185">Reference proteome</keyword>
<evidence type="ECO:0000313" key="3">
    <source>
        <dbReference type="EMBL" id="QSZ30468.1"/>
    </source>
</evidence>
<evidence type="ECO:0000259" key="2">
    <source>
        <dbReference type="Pfam" id="PF02129"/>
    </source>
</evidence>
<protein>
    <recommendedName>
        <fullName evidence="2">Xaa-Pro dipeptidyl-peptidase-like domain-containing protein</fullName>
    </recommendedName>
</protein>
<dbReference type="PANTHER" id="PTHR22946">
    <property type="entry name" value="DIENELACTONE HYDROLASE DOMAIN-CONTAINING PROTEIN-RELATED"/>
    <property type="match status" value="1"/>
</dbReference>
<gene>
    <name evidence="3" type="ORF">DSL72_000022</name>
</gene>